<dbReference type="SMART" id="SM00347">
    <property type="entry name" value="HTH_MARR"/>
    <property type="match status" value="1"/>
</dbReference>
<dbReference type="PANTHER" id="PTHR33164">
    <property type="entry name" value="TRANSCRIPTIONAL REGULATOR, MARR FAMILY"/>
    <property type="match status" value="1"/>
</dbReference>
<dbReference type="KEGG" id="ipa:Isop_2512"/>
<dbReference type="InterPro" id="IPR036390">
    <property type="entry name" value="WH_DNA-bd_sf"/>
</dbReference>
<dbReference type="GO" id="GO:0003700">
    <property type="term" value="F:DNA-binding transcription factor activity"/>
    <property type="evidence" value="ECO:0007669"/>
    <property type="project" value="InterPro"/>
</dbReference>
<dbReference type="FunCoup" id="E8QY89">
    <property type="interactions" value="118"/>
</dbReference>
<dbReference type="Proteomes" id="UP000008631">
    <property type="component" value="Chromosome"/>
</dbReference>
<sequence length="167" mass="19359">MSSGTLRHKKQRDLDNLEREVALNLFRTSDRFQIRFTRLLREHGLTSSQYNVLRILRDEGRPMPILEIASKTIAVVPGITGLIDRLEKAELVVRERSEEDRRVVRVNITPKARILLENLDQPLAELHRRLLSHMDKSELVELSRLLEKVRQGLAEGSSDEIDPVDRH</sequence>
<evidence type="ECO:0000259" key="1">
    <source>
        <dbReference type="PROSITE" id="PS50995"/>
    </source>
</evidence>
<dbReference type="AlphaFoldDB" id="E8QY89"/>
<reference evidence="2 3" key="2">
    <citation type="journal article" date="2011" name="Stand. Genomic Sci.">
        <title>Complete genome sequence of Isosphaera pallida type strain (IS1B).</title>
        <authorList>
            <consortium name="US DOE Joint Genome Institute (JGI-PGF)"/>
            <person name="Goker M."/>
            <person name="Cleland D."/>
            <person name="Saunders E."/>
            <person name="Lapidus A."/>
            <person name="Nolan M."/>
            <person name="Lucas S."/>
            <person name="Hammon N."/>
            <person name="Deshpande S."/>
            <person name="Cheng J.F."/>
            <person name="Tapia R."/>
            <person name="Han C."/>
            <person name="Goodwin L."/>
            <person name="Pitluck S."/>
            <person name="Liolios K."/>
            <person name="Pagani I."/>
            <person name="Ivanova N."/>
            <person name="Mavromatis K."/>
            <person name="Pati A."/>
            <person name="Chen A."/>
            <person name="Palaniappan K."/>
            <person name="Land M."/>
            <person name="Hauser L."/>
            <person name="Chang Y.J."/>
            <person name="Jeffries C.D."/>
            <person name="Detter J.C."/>
            <person name="Beck B."/>
            <person name="Woyke T."/>
            <person name="Bristow J."/>
            <person name="Eisen J.A."/>
            <person name="Markowitz V."/>
            <person name="Hugenholtz P."/>
            <person name="Kyrpides N.C."/>
            <person name="Klenk H.P."/>
        </authorList>
    </citation>
    <scope>NUCLEOTIDE SEQUENCE [LARGE SCALE GENOMIC DNA]</scope>
    <source>
        <strain evidence="3">ATCC 43644 / DSM 9630 / IS1B</strain>
    </source>
</reference>
<accession>E8QY89</accession>
<dbReference type="Gene3D" id="1.10.10.10">
    <property type="entry name" value="Winged helix-like DNA-binding domain superfamily/Winged helix DNA-binding domain"/>
    <property type="match status" value="1"/>
</dbReference>
<protein>
    <submittedName>
        <fullName evidence="2">Transcriptional regulator, MarR family</fullName>
    </submittedName>
</protein>
<gene>
    <name evidence="2" type="ordered locus">Isop_2512</name>
</gene>
<dbReference type="RefSeq" id="WP_013565372.1">
    <property type="nucleotide sequence ID" value="NC_014962.1"/>
</dbReference>
<name>E8QY89_ISOPI</name>
<dbReference type="PRINTS" id="PR00598">
    <property type="entry name" value="HTHMARR"/>
</dbReference>
<evidence type="ECO:0000313" key="2">
    <source>
        <dbReference type="EMBL" id="ADV63084.1"/>
    </source>
</evidence>
<dbReference type="GO" id="GO:0006950">
    <property type="term" value="P:response to stress"/>
    <property type="evidence" value="ECO:0007669"/>
    <property type="project" value="TreeGrafter"/>
</dbReference>
<dbReference type="SUPFAM" id="SSF46785">
    <property type="entry name" value="Winged helix' DNA-binding domain"/>
    <property type="match status" value="1"/>
</dbReference>
<dbReference type="STRING" id="575540.Isop_2512"/>
<evidence type="ECO:0000313" key="3">
    <source>
        <dbReference type="Proteomes" id="UP000008631"/>
    </source>
</evidence>
<dbReference type="InParanoid" id="E8QY89"/>
<dbReference type="OrthoDB" id="9799747at2"/>
<dbReference type="eggNOG" id="COG1846">
    <property type="taxonomic scope" value="Bacteria"/>
</dbReference>
<dbReference type="PANTHER" id="PTHR33164:SF101">
    <property type="entry name" value="TRANSCRIPTIONAL REPRESSOR MPRA"/>
    <property type="match status" value="1"/>
</dbReference>
<organism evidence="2 3">
    <name type="scientific">Isosphaera pallida (strain ATCC 43644 / DSM 9630 / IS1B)</name>
    <dbReference type="NCBI Taxonomy" id="575540"/>
    <lineage>
        <taxon>Bacteria</taxon>
        <taxon>Pseudomonadati</taxon>
        <taxon>Planctomycetota</taxon>
        <taxon>Planctomycetia</taxon>
        <taxon>Isosphaerales</taxon>
        <taxon>Isosphaeraceae</taxon>
        <taxon>Isosphaera</taxon>
    </lineage>
</organism>
<keyword evidence="3" id="KW-1185">Reference proteome</keyword>
<dbReference type="EMBL" id="CP002353">
    <property type="protein sequence ID" value="ADV63084.1"/>
    <property type="molecule type" value="Genomic_DNA"/>
</dbReference>
<dbReference type="InterPro" id="IPR039422">
    <property type="entry name" value="MarR/SlyA-like"/>
</dbReference>
<proteinExistence type="predicted"/>
<dbReference type="InterPro" id="IPR036388">
    <property type="entry name" value="WH-like_DNA-bd_sf"/>
</dbReference>
<reference key="1">
    <citation type="submission" date="2010-11" db="EMBL/GenBank/DDBJ databases">
        <title>The complete sequence of chromosome of Isophaera pallida ATCC 43644.</title>
        <authorList>
            <consortium name="US DOE Joint Genome Institute (JGI-PGF)"/>
            <person name="Lucas S."/>
            <person name="Copeland A."/>
            <person name="Lapidus A."/>
            <person name="Bruce D."/>
            <person name="Goodwin L."/>
            <person name="Pitluck S."/>
            <person name="Kyrpides N."/>
            <person name="Mavromatis K."/>
            <person name="Pagani I."/>
            <person name="Ivanova N."/>
            <person name="Saunders E."/>
            <person name="Brettin T."/>
            <person name="Detter J.C."/>
            <person name="Han C."/>
            <person name="Tapia R."/>
            <person name="Land M."/>
            <person name="Hauser L."/>
            <person name="Markowitz V."/>
            <person name="Cheng J.-F."/>
            <person name="Hugenholtz P."/>
            <person name="Woyke T."/>
            <person name="Wu D."/>
            <person name="Eisen J.A."/>
        </authorList>
    </citation>
    <scope>NUCLEOTIDE SEQUENCE</scope>
    <source>
        <strain>ATCC 43644</strain>
    </source>
</reference>
<dbReference type="Pfam" id="PF01047">
    <property type="entry name" value="MarR"/>
    <property type="match status" value="1"/>
</dbReference>
<dbReference type="InterPro" id="IPR000835">
    <property type="entry name" value="HTH_MarR-typ"/>
</dbReference>
<dbReference type="PROSITE" id="PS50995">
    <property type="entry name" value="HTH_MARR_2"/>
    <property type="match status" value="1"/>
</dbReference>
<feature type="domain" description="HTH marR-type" evidence="1">
    <location>
        <begin position="18"/>
        <end position="151"/>
    </location>
</feature>
<dbReference type="HOGENOM" id="CLU_083287_27_2_0"/>